<evidence type="ECO:0000313" key="1">
    <source>
        <dbReference type="EMBL" id="GMN63505.1"/>
    </source>
</evidence>
<comment type="caution">
    <text evidence="1">The sequence shown here is derived from an EMBL/GenBank/DDBJ whole genome shotgun (WGS) entry which is preliminary data.</text>
</comment>
<dbReference type="AlphaFoldDB" id="A0AA88DYP8"/>
<evidence type="ECO:0000313" key="2">
    <source>
        <dbReference type="Proteomes" id="UP001187192"/>
    </source>
</evidence>
<proteinExistence type="predicted"/>
<organism evidence="1 2">
    <name type="scientific">Ficus carica</name>
    <name type="common">Common fig</name>
    <dbReference type="NCBI Taxonomy" id="3494"/>
    <lineage>
        <taxon>Eukaryota</taxon>
        <taxon>Viridiplantae</taxon>
        <taxon>Streptophyta</taxon>
        <taxon>Embryophyta</taxon>
        <taxon>Tracheophyta</taxon>
        <taxon>Spermatophyta</taxon>
        <taxon>Magnoliopsida</taxon>
        <taxon>eudicotyledons</taxon>
        <taxon>Gunneridae</taxon>
        <taxon>Pentapetalae</taxon>
        <taxon>rosids</taxon>
        <taxon>fabids</taxon>
        <taxon>Rosales</taxon>
        <taxon>Moraceae</taxon>
        <taxon>Ficeae</taxon>
        <taxon>Ficus</taxon>
    </lineage>
</organism>
<keyword evidence="2" id="KW-1185">Reference proteome</keyword>
<accession>A0AA88DYP8</accession>
<gene>
    <name evidence="1" type="ORF">TIFTF001_032593</name>
</gene>
<name>A0AA88DYP8_FICCA</name>
<dbReference type="EMBL" id="BTGU01000151">
    <property type="protein sequence ID" value="GMN63505.1"/>
    <property type="molecule type" value="Genomic_DNA"/>
</dbReference>
<sequence length="29" mass="3401">MAMRHEEMVIGCVNVRMKITMVVVVDPRR</sequence>
<reference evidence="1" key="1">
    <citation type="submission" date="2023-07" db="EMBL/GenBank/DDBJ databases">
        <title>draft genome sequence of fig (Ficus carica).</title>
        <authorList>
            <person name="Takahashi T."/>
            <person name="Nishimura K."/>
        </authorList>
    </citation>
    <scope>NUCLEOTIDE SEQUENCE</scope>
</reference>
<dbReference type="Proteomes" id="UP001187192">
    <property type="component" value="Unassembled WGS sequence"/>
</dbReference>
<protein>
    <submittedName>
        <fullName evidence="1">Uncharacterized protein</fullName>
    </submittedName>
</protein>